<evidence type="ECO:0000256" key="1">
    <source>
        <dbReference type="ARBA" id="ARBA00022748"/>
    </source>
</evidence>
<dbReference type="InterPro" id="IPR017560">
    <property type="entry name" value="Cyt_c_biogenesis_CcmI"/>
</dbReference>
<dbReference type="GO" id="GO:0017004">
    <property type="term" value="P:cytochrome complex assembly"/>
    <property type="evidence" value="ECO:0007669"/>
    <property type="project" value="UniProtKB-KW"/>
</dbReference>
<dbReference type="AlphaFoldDB" id="A0A840WNN2"/>
<dbReference type="Proteomes" id="UP000553766">
    <property type="component" value="Unassembled WGS sequence"/>
</dbReference>
<dbReference type="Gene3D" id="1.25.40.10">
    <property type="entry name" value="Tetratricopeptide repeat domain"/>
    <property type="match status" value="1"/>
</dbReference>
<evidence type="ECO:0000313" key="3">
    <source>
        <dbReference type="Proteomes" id="UP000553766"/>
    </source>
</evidence>
<keyword evidence="3" id="KW-1185">Reference proteome</keyword>
<keyword evidence="1" id="KW-0201">Cytochrome c-type biogenesis</keyword>
<dbReference type="SUPFAM" id="SSF48452">
    <property type="entry name" value="TPR-like"/>
    <property type="match status" value="1"/>
</dbReference>
<dbReference type="RefSeq" id="WP_184009662.1">
    <property type="nucleotide sequence ID" value="NZ_JACIJS010000003.1"/>
</dbReference>
<gene>
    <name evidence="2" type="ORF">FHS89_001272</name>
</gene>
<protein>
    <submittedName>
        <fullName evidence="2">Cytochrome c-type biogenesis protein CcmH</fullName>
    </submittedName>
</protein>
<name>A0A840WNN2_9RHOB</name>
<organism evidence="2 3">
    <name type="scientific">Rubricella aquisinus</name>
    <dbReference type="NCBI Taxonomy" id="2028108"/>
    <lineage>
        <taxon>Bacteria</taxon>
        <taxon>Pseudomonadati</taxon>
        <taxon>Pseudomonadota</taxon>
        <taxon>Alphaproteobacteria</taxon>
        <taxon>Rhodobacterales</taxon>
        <taxon>Paracoccaceae</taxon>
        <taxon>Rubricella</taxon>
    </lineage>
</organism>
<evidence type="ECO:0000313" key="2">
    <source>
        <dbReference type="EMBL" id="MBB5515262.1"/>
    </source>
</evidence>
<dbReference type="NCBIfam" id="TIGR03142">
    <property type="entry name" value="cytochro_ccmI"/>
    <property type="match status" value="1"/>
</dbReference>
<reference evidence="2 3" key="1">
    <citation type="submission" date="2020-08" db="EMBL/GenBank/DDBJ databases">
        <title>Genomic Encyclopedia of Type Strains, Phase IV (KMG-IV): sequencing the most valuable type-strain genomes for metagenomic binning, comparative biology and taxonomic classification.</title>
        <authorList>
            <person name="Goeker M."/>
        </authorList>
    </citation>
    <scope>NUCLEOTIDE SEQUENCE [LARGE SCALE GENOMIC DNA]</scope>
    <source>
        <strain evidence="2 3">DSM 103377</strain>
    </source>
</reference>
<dbReference type="InterPro" id="IPR011990">
    <property type="entry name" value="TPR-like_helical_dom_sf"/>
</dbReference>
<accession>A0A840WNN2</accession>
<dbReference type="EMBL" id="JACIJS010000003">
    <property type="protein sequence ID" value="MBB5515262.1"/>
    <property type="molecule type" value="Genomic_DNA"/>
</dbReference>
<proteinExistence type="predicted"/>
<comment type="caution">
    <text evidence="2">The sequence shown here is derived from an EMBL/GenBank/DDBJ whole genome shotgun (WGS) entry which is preliminary data.</text>
</comment>
<sequence length="414" mass="44058">MRKIAMLFWAVAAILTLAVAAYVLRPMLRKSGDAGRAAAYDMQIYKDQLQEIEADLARGVLSPTEAEASRTEVSRRLLAAADAAESEGTGGPAPRSATQIAVGGTVALVIAGTLGGYVILGAPGMSDQPLVNRMGEIQQARLDRPSQEEAEAMIAAENLPPPTIPDTAEIAEYRRLVPQLEQVLLERPNDVTGHRLLAQAYLQLGRVTEARMVQDRVMNLLGNTATATDYAEAAEIRIIAANGYVSPEAERALAEGLQRNPGDPVLRYYSGLTLAQNNSPELALRIWAALLEEGPPEAPWVQSIQSQIGGLAAAVELQRIQNGGAPALRGPDQETIDAARDLSPQDQIEMIEGMVAGLSNRLATEGGTPAEWAQLVRALTVLGEIERRDAVLAEARTVFAANPDAVAAIEAAAQ</sequence>